<dbReference type="OrthoDB" id="9805807at2"/>
<dbReference type="GO" id="GO:0005737">
    <property type="term" value="C:cytoplasm"/>
    <property type="evidence" value="ECO:0007669"/>
    <property type="project" value="TreeGrafter"/>
</dbReference>
<evidence type="ECO:0000256" key="1">
    <source>
        <dbReference type="ARBA" id="ARBA00001933"/>
    </source>
</evidence>
<dbReference type="PANTHER" id="PTHR11808:SF89">
    <property type="entry name" value="METHIONINE GAMMA-LYASE"/>
    <property type="match status" value="1"/>
</dbReference>
<sequence length="402" mass="42620">MSGASDTPNSTRDAANALRRTAFPASSSRAVSSPIMPSVVYASATPDALDDQYEGRAKGFTYSREGHPNAEALARRIDMMEGVEGGIVTGSGMGAVTAMFMGLLKASDHVVAGNQLYGRSLRMLSDQLPRLGIEATLADPTDASAIEAALTDQTRLILVETVSNPTLRVPDLEAIAELARRRGVLLAVDNTFTTPLAYRALDAGADIVIHSITKLLSGHSDAMLGYVAARDPELMRAMEETAVTLGLTASPFDCWLAERGLLTFELRYRRACENAAKLADCLADLPGVRRVLYPGRSDHPDHQRAMALFGGQGGNMVSFEVEGGRAAANRLVAAAPDLPFAPTLGDVATTLSHPPSSSHRALTAERREALGISEGFFRVSVGIEEADQLCEELRRAVAAAAG</sequence>
<evidence type="ECO:0000256" key="2">
    <source>
        <dbReference type="ARBA" id="ARBA00022898"/>
    </source>
</evidence>
<dbReference type="InterPro" id="IPR015421">
    <property type="entry name" value="PyrdxlP-dep_Trfase_major"/>
</dbReference>
<accession>A0A2M9DGN4</accession>
<dbReference type="Gene3D" id="3.90.1150.10">
    <property type="entry name" value="Aspartate Aminotransferase, domain 1"/>
    <property type="match status" value="1"/>
</dbReference>
<dbReference type="Pfam" id="PF01053">
    <property type="entry name" value="Cys_Met_Meta_PP"/>
    <property type="match status" value="1"/>
</dbReference>
<dbReference type="RefSeq" id="WP_076978595.1">
    <property type="nucleotide sequence ID" value="NZ_CP019124.1"/>
</dbReference>
<evidence type="ECO:0000256" key="3">
    <source>
        <dbReference type="RuleBase" id="RU362118"/>
    </source>
</evidence>
<keyword evidence="2 3" id="KW-0663">Pyridoxal phosphate</keyword>
<dbReference type="PANTHER" id="PTHR11808">
    <property type="entry name" value="TRANS-SULFURATION ENZYME FAMILY MEMBER"/>
    <property type="match status" value="1"/>
</dbReference>
<dbReference type="STRING" id="1267768.BV394_01540"/>
<keyword evidence="5" id="KW-1185">Reference proteome</keyword>
<dbReference type="GO" id="GO:0019346">
    <property type="term" value="P:transsulfuration"/>
    <property type="evidence" value="ECO:0007669"/>
    <property type="project" value="InterPro"/>
</dbReference>
<dbReference type="PIRSF" id="PIRSF001434">
    <property type="entry name" value="CGS"/>
    <property type="match status" value="1"/>
</dbReference>
<dbReference type="InterPro" id="IPR015424">
    <property type="entry name" value="PyrdxlP-dep_Trfase"/>
</dbReference>
<evidence type="ECO:0000313" key="5">
    <source>
        <dbReference type="Proteomes" id="UP000187266"/>
    </source>
</evidence>
<accession>A0A1U7DEY6</accession>
<reference evidence="4 5" key="1">
    <citation type="submission" date="2017-01" db="EMBL/GenBank/DDBJ databases">
        <title>Genomic analysis of Xuhuaishuia manganoxidans DY6-4.</title>
        <authorList>
            <person name="Wang X."/>
        </authorList>
    </citation>
    <scope>NUCLEOTIDE SEQUENCE [LARGE SCALE GENOMIC DNA]</scope>
    <source>
        <strain evidence="4 5">DY6-4</strain>
    </source>
</reference>
<comment type="cofactor">
    <cofactor evidence="1 3">
        <name>pyridoxal 5'-phosphate</name>
        <dbReference type="ChEBI" id="CHEBI:597326"/>
    </cofactor>
</comment>
<dbReference type="Proteomes" id="UP000187266">
    <property type="component" value="Chromosome"/>
</dbReference>
<dbReference type="InterPro" id="IPR000277">
    <property type="entry name" value="Cys/Met-Metab_PyrdxlP-dep_enz"/>
</dbReference>
<dbReference type="FunFam" id="3.40.640.10:FF:000046">
    <property type="entry name" value="Cystathionine gamma-lyase"/>
    <property type="match status" value="1"/>
</dbReference>
<proteinExistence type="inferred from homology"/>
<name>A0A1U7DEY6_9RHOB</name>
<dbReference type="EMBL" id="CP019124">
    <property type="protein sequence ID" value="APX88570.1"/>
    <property type="molecule type" value="Genomic_DNA"/>
</dbReference>
<dbReference type="SUPFAM" id="SSF53383">
    <property type="entry name" value="PLP-dependent transferases"/>
    <property type="match status" value="1"/>
</dbReference>
<dbReference type="GO" id="GO:0016846">
    <property type="term" value="F:carbon-sulfur lyase activity"/>
    <property type="evidence" value="ECO:0007669"/>
    <property type="project" value="TreeGrafter"/>
</dbReference>
<dbReference type="Gene3D" id="3.40.640.10">
    <property type="entry name" value="Type I PLP-dependent aspartate aminotransferase-like (Major domain)"/>
    <property type="match status" value="1"/>
</dbReference>
<dbReference type="InterPro" id="IPR015422">
    <property type="entry name" value="PyrdxlP-dep_Trfase_small"/>
</dbReference>
<comment type="similarity">
    <text evidence="3">Belongs to the trans-sulfuration enzymes family.</text>
</comment>
<organism evidence="4 5">
    <name type="scientific">Brevirhabdus pacifica</name>
    <dbReference type="NCBI Taxonomy" id="1267768"/>
    <lineage>
        <taxon>Bacteria</taxon>
        <taxon>Pseudomonadati</taxon>
        <taxon>Pseudomonadota</taxon>
        <taxon>Alphaproteobacteria</taxon>
        <taxon>Rhodobacterales</taxon>
        <taxon>Paracoccaceae</taxon>
        <taxon>Brevirhabdus</taxon>
    </lineage>
</organism>
<dbReference type="GO" id="GO:0030170">
    <property type="term" value="F:pyridoxal phosphate binding"/>
    <property type="evidence" value="ECO:0007669"/>
    <property type="project" value="InterPro"/>
</dbReference>
<gene>
    <name evidence="4" type="ORF">BV394_01540</name>
</gene>
<dbReference type="CDD" id="cd00614">
    <property type="entry name" value="CGS_like"/>
    <property type="match status" value="1"/>
</dbReference>
<dbReference type="AlphaFoldDB" id="A0A1U7DEY6"/>
<evidence type="ECO:0000313" key="4">
    <source>
        <dbReference type="EMBL" id="APX88570.1"/>
    </source>
</evidence>
<protein>
    <submittedName>
        <fullName evidence="4">Cystathionine gamma-synthase</fullName>
    </submittedName>
</protein>